<dbReference type="InterPro" id="IPR013216">
    <property type="entry name" value="Methyltransf_11"/>
</dbReference>
<gene>
    <name evidence="2" type="ORF">ACFOUW_08710</name>
</gene>
<proteinExistence type="predicted"/>
<evidence type="ECO:0000313" key="2">
    <source>
        <dbReference type="EMBL" id="MFC3760919.1"/>
    </source>
</evidence>
<accession>A0ABV7Y971</accession>
<comment type="caution">
    <text evidence="2">The sequence shown here is derived from an EMBL/GenBank/DDBJ whole genome shotgun (WGS) entry which is preliminary data.</text>
</comment>
<dbReference type="Proteomes" id="UP001595699">
    <property type="component" value="Unassembled WGS sequence"/>
</dbReference>
<reference evidence="3" key="1">
    <citation type="journal article" date="2019" name="Int. J. Syst. Evol. Microbiol.">
        <title>The Global Catalogue of Microorganisms (GCM) 10K type strain sequencing project: providing services to taxonomists for standard genome sequencing and annotation.</title>
        <authorList>
            <consortium name="The Broad Institute Genomics Platform"/>
            <consortium name="The Broad Institute Genome Sequencing Center for Infectious Disease"/>
            <person name="Wu L."/>
            <person name="Ma J."/>
        </authorList>
    </citation>
    <scope>NUCLEOTIDE SEQUENCE [LARGE SCALE GENOMIC DNA]</scope>
    <source>
        <strain evidence="3">CGMCC 4.7241</strain>
    </source>
</reference>
<evidence type="ECO:0000313" key="3">
    <source>
        <dbReference type="Proteomes" id="UP001595699"/>
    </source>
</evidence>
<protein>
    <submittedName>
        <fullName evidence="2">Class I SAM-dependent methyltransferase</fullName>
        <ecNumber evidence="2">2.1.1.-</ecNumber>
    </submittedName>
</protein>
<dbReference type="PANTHER" id="PTHR43591">
    <property type="entry name" value="METHYLTRANSFERASE"/>
    <property type="match status" value="1"/>
</dbReference>
<keyword evidence="3" id="KW-1185">Reference proteome</keyword>
<sequence length="258" mass="27733">MTWAEYLESFHARTAGQTEDVLSRCHAGDLTPYSWLIRPVIGRARRVLDLACGSAAAAGLLASESAKTGTFVIGVDNSAAELAVGSERHPVPLLQADVQRLPFADQAFDAVVCSMGLMVVQPLPEILAEVARVTRENGLLVATVASPLPLRRADLMLLGRLTAKLRTTPRFPAGGELGGIGTALTEAGFDVLEDGRERFAFTVRTAEDADLLLGSLYLPDTTEDRRDAAARWLAEQGQSRNGVDVAIPIRRITAMRRA</sequence>
<dbReference type="GO" id="GO:0008168">
    <property type="term" value="F:methyltransferase activity"/>
    <property type="evidence" value="ECO:0007669"/>
    <property type="project" value="UniProtKB-KW"/>
</dbReference>
<feature type="domain" description="Methyltransferase type 11" evidence="1">
    <location>
        <begin position="48"/>
        <end position="141"/>
    </location>
</feature>
<organism evidence="2 3">
    <name type="scientific">Tenggerimyces flavus</name>
    <dbReference type="NCBI Taxonomy" id="1708749"/>
    <lineage>
        <taxon>Bacteria</taxon>
        <taxon>Bacillati</taxon>
        <taxon>Actinomycetota</taxon>
        <taxon>Actinomycetes</taxon>
        <taxon>Propionibacteriales</taxon>
        <taxon>Nocardioidaceae</taxon>
        <taxon>Tenggerimyces</taxon>
    </lineage>
</organism>
<name>A0ABV7Y971_9ACTN</name>
<keyword evidence="2" id="KW-0808">Transferase</keyword>
<dbReference type="PANTHER" id="PTHR43591:SF24">
    <property type="entry name" value="2-METHOXY-6-POLYPRENYL-1,4-BENZOQUINOL METHYLASE, MITOCHONDRIAL"/>
    <property type="match status" value="1"/>
</dbReference>
<dbReference type="GO" id="GO:0032259">
    <property type="term" value="P:methylation"/>
    <property type="evidence" value="ECO:0007669"/>
    <property type="project" value="UniProtKB-KW"/>
</dbReference>
<dbReference type="EC" id="2.1.1.-" evidence="2"/>
<dbReference type="RefSeq" id="WP_205117152.1">
    <property type="nucleotide sequence ID" value="NZ_JAFBCM010000001.1"/>
</dbReference>
<dbReference type="SUPFAM" id="SSF53335">
    <property type="entry name" value="S-adenosyl-L-methionine-dependent methyltransferases"/>
    <property type="match status" value="1"/>
</dbReference>
<dbReference type="EMBL" id="JBHRZH010000006">
    <property type="protein sequence ID" value="MFC3760919.1"/>
    <property type="molecule type" value="Genomic_DNA"/>
</dbReference>
<dbReference type="InterPro" id="IPR029063">
    <property type="entry name" value="SAM-dependent_MTases_sf"/>
</dbReference>
<keyword evidence="2" id="KW-0489">Methyltransferase</keyword>
<dbReference type="Gene3D" id="3.40.50.150">
    <property type="entry name" value="Vaccinia Virus protein VP39"/>
    <property type="match status" value="1"/>
</dbReference>
<dbReference type="CDD" id="cd02440">
    <property type="entry name" value="AdoMet_MTases"/>
    <property type="match status" value="1"/>
</dbReference>
<evidence type="ECO:0000259" key="1">
    <source>
        <dbReference type="Pfam" id="PF08241"/>
    </source>
</evidence>
<dbReference type="Pfam" id="PF08241">
    <property type="entry name" value="Methyltransf_11"/>
    <property type="match status" value="1"/>
</dbReference>